<dbReference type="InterPro" id="IPR054293">
    <property type="entry name" value="DUF7029"/>
</dbReference>
<organism evidence="4 5">
    <name type="scientific">Aureobasidium melanogenum</name>
    <name type="common">Aureobasidium pullulans var. melanogenum</name>
    <dbReference type="NCBI Taxonomy" id="46634"/>
    <lineage>
        <taxon>Eukaryota</taxon>
        <taxon>Fungi</taxon>
        <taxon>Dikarya</taxon>
        <taxon>Ascomycota</taxon>
        <taxon>Pezizomycotina</taxon>
        <taxon>Dothideomycetes</taxon>
        <taxon>Dothideomycetidae</taxon>
        <taxon>Dothideales</taxon>
        <taxon>Saccotheciaceae</taxon>
        <taxon>Aureobasidium</taxon>
    </lineage>
</organism>
<reference evidence="4" key="2">
    <citation type="submission" date="2021-08" db="EMBL/GenBank/DDBJ databases">
        <authorList>
            <person name="Gostincar C."/>
            <person name="Sun X."/>
            <person name="Song Z."/>
            <person name="Gunde-Cimerman N."/>
        </authorList>
    </citation>
    <scope>NUCLEOTIDE SEQUENCE</scope>
    <source>
        <strain evidence="4">EXF-8016</strain>
    </source>
</reference>
<feature type="non-terminal residue" evidence="4">
    <location>
        <position position="1189"/>
    </location>
</feature>
<evidence type="ECO:0000313" key="4">
    <source>
        <dbReference type="EMBL" id="KAH0217694.1"/>
    </source>
</evidence>
<evidence type="ECO:0000256" key="1">
    <source>
        <dbReference type="SAM" id="MobiDB-lite"/>
    </source>
</evidence>
<name>A0A9P8GD24_AURME</name>
<gene>
    <name evidence="4" type="ORF">KCV03_g6954</name>
</gene>
<evidence type="ECO:0000259" key="3">
    <source>
        <dbReference type="Pfam" id="PF22974"/>
    </source>
</evidence>
<protein>
    <recommendedName>
        <fullName evidence="3">DUF7029 domain-containing protein</fullName>
    </recommendedName>
</protein>
<feature type="compositionally biased region" description="Low complexity" evidence="1">
    <location>
        <begin position="806"/>
        <end position="876"/>
    </location>
</feature>
<feature type="region of interest" description="Disordered" evidence="1">
    <location>
        <begin position="800"/>
        <end position="876"/>
    </location>
</feature>
<feature type="chain" id="PRO_5040215089" description="DUF7029 domain-containing protein" evidence="2">
    <location>
        <begin position="22"/>
        <end position="1189"/>
    </location>
</feature>
<feature type="region of interest" description="Disordered" evidence="1">
    <location>
        <begin position="321"/>
        <end position="386"/>
    </location>
</feature>
<evidence type="ECO:0000313" key="5">
    <source>
        <dbReference type="Proteomes" id="UP000767238"/>
    </source>
</evidence>
<proteinExistence type="predicted"/>
<feature type="compositionally biased region" description="Basic and acidic residues" evidence="1">
    <location>
        <begin position="939"/>
        <end position="952"/>
    </location>
</feature>
<evidence type="ECO:0000256" key="2">
    <source>
        <dbReference type="SAM" id="SignalP"/>
    </source>
</evidence>
<dbReference type="EMBL" id="JAHFYH010000054">
    <property type="protein sequence ID" value="KAH0217694.1"/>
    <property type="molecule type" value="Genomic_DNA"/>
</dbReference>
<reference evidence="4" key="1">
    <citation type="journal article" date="2021" name="J Fungi (Basel)">
        <title>Virulence traits and population genomics of the black yeast Aureobasidium melanogenum.</title>
        <authorList>
            <person name="Cernosa A."/>
            <person name="Sun X."/>
            <person name="Gostincar C."/>
            <person name="Fang C."/>
            <person name="Gunde-Cimerman N."/>
            <person name="Song Z."/>
        </authorList>
    </citation>
    <scope>NUCLEOTIDE SEQUENCE</scope>
    <source>
        <strain evidence="4">EXF-8016</strain>
    </source>
</reference>
<feature type="signal peptide" evidence="2">
    <location>
        <begin position="1"/>
        <end position="21"/>
    </location>
</feature>
<dbReference type="AlphaFoldDB" id="A0A9P8GD24"/>
<feature type="domain" description="DUF7029" evidence="3">
    <location>
        <begin position="203"/>
        <end position="292"/>
    </location>
</feature>
<keyword evidence="2" id="KW-0732">Signal</keyword>
<feature type="region of interest" description="Disordered" evidence="1">
    <location>
        <begin position="905"/>
        <end position="999"/>
    </location>
</feature>
<dbReference type="PROSITE" id="PS51257">
    <property type="entry name" value="PROKAR_LIPOPROTEIN"/>
    <property type="match status" value="1"/>
</dbReference>
<feature type="compositionally biased region" description="Polar residues" evidence="1">
    <location>
        <begin position="911"/>
        <end position="934"/>
    </location>
</feature>
<feature type="compositionally biased region" description="Low complexity" evidence="1">
    <location>
        <begin position="327"/>
        <end position="377"/>
    </location>
</feature>
<sequence length="1189" mass="122710">MVRNRSFLGSLALGLTACVSAKEVNFNSTSPGAYTNHTTTTVIIQNAASSLETVSLVDVIDLDSVSGSSSSIEVASNPSVVTVAQQPSSTTTLIAETIAADSSPVGLQTVVITTTVPACAPGSTVTDTSSVSPNVNAQGPFALAASSTLSASYGASTLLPAVHWDYPVDDIHNLAPSNSSNLYYTSGGVSDPSIQHLYASLSTTMMYESVVLDHSSFVANTSCSNDGIMVTFASSEAFNFASSTWSASSSGFVLVTYTDGCHGSSDQQRTFWLVDALETLADSLSILAKVETELAVESALHEVDLQWGTYYPANNSTQNITSGNGSGSASSGSSSGSSNDGINSSFSGSSQDLSNNNSSLPYSGSTSSSAANNTTTGTTGGSACGNAPSSTIDGLPTANCGDSNFDAELDDAIGYLGFSSVSDDGSSLADFLPDASVDSNDLTDAEDSAQLSERSVMLEKRRFDLFKAIVHTLVKVTKVVVHVTTAPIRLVATGIRHIPVVGDFIAKQTELDPSISGSKDFNFGPDATADSPWGKAAEIYSKSKTSASGNASADATIYCVDCGVKGHVAMAGQAKFNVLDGLHGLTANLNANLEAGVNLGLVAHAQYADTKTKALIRAPLPEVGVAVKGVFSAGVYLSVDAVSTVDVSAEGEALVGVVMTIPNFQATLDLFNQDGASKSGVTGFTPTFEKRFEASGKVAASVKLALPIAINCGFEIPAISLKRAISLIEQPSLYGNLTIAASTANVAPASDTCNNGIEYFANLQNDVNFDFLGLKTFTLNHYDSPPLLQGCKTFGPSTAATSDNVSATTDNASATTDNTSAATDNASTTTNDTSATTDNASTPTDNASTPTDNASTPTDNASATTDNASATTDDASATTDNASVTIGDASITTGDASAITGVAAPTADAETPSNQSSTPTVTEDSISSPTTTPDVSAAENERRRSVFYRRDNSTMPASDDDDEVMADDTEDTFDDADNADETDDVVSDDSSTADGAEFEDDTTDALALSADQQSEDGITFNTLIDIQNTFQVVPGTDGNLYTSSLVPGSPSDAGLFAESQNIIVGDDEERVLHYYPDEMATYNVSRIRLSLGSDVPKTADAIALSPIDYDNANDTPSVYFAVSTKQDVYSLVLCDFSNGADSKIFIINDQSGLDSLQNNTNIKYTITGAPVQACYPLAMIAGGNGTVSS</sequence>
<dbReference type="OrthoDB" id="160645at2759"/>
<accession>A0A9P8GD24</accession>
<feature type="compositionally biased region" description="Acidic residues" evidence="1">
    <location>
        <begin position="958"/>
        <end position="987"/>
    </location>
</feature>
<dbReference type="Proteomes" id="UP000767238">
    <property type="component" value="Unassembled WGS sequence"/>
</dbReference>
<dbReference type="Pfam" id="PF22974">
    <property type="entry name" value="DUF7029"/>
    <property type="match status" value="1"/>
</dbReference>
<comment type="caution">
    <text evidence="4">The sequence shown here is derived from an EMBL/GenBank/DDBJ whole genome shotgun (WGS) entry which is preliminary data.</text>
</comment>